<dbReference type="GO" id="GO:0005524">
    <property type="term" value="F:ATP binding"/>
    <property type="evidence" value="ECO:0007669"/>
    <property type="project" value="UniProtKB-KW"/>
</dbReference>
<dbReference type="EMBL" id="GEEE01007152">
    <property type="protein sequence ID" value="JAP56073.1"/>
    <property type="molecule type" value="Transcribed_RNA"/>
</dbReference>
<comment type="subcellular location">
    <subcellularLocation>
        <location evidence="1">Endomembrane system</location>
        <topology evidence="1">Multi-pass membrane protein</topology>
    </subcellularLocation>
</comment>
<accession>A0A0X3PW50</accession>
<keyword evidence="9" id="KW-0732">Signal</keyword>
<dbReference type="InterPro" id="IPR050173">
    <property type="entry name" value="ABC_transporter_C-like"/>
</dbReference>
<evidence type="ECO:0000256" key="5">
    <source>
        <dbReference type="ARBA" id="ARBA00022741"/>
    </source>
</evidence>
<dbReference type="Pfam" id="PF00664">
    <property type="entry name" value="ABC_membrane"/>
    <property type="match status" value="1"/>
</dbReference>
<sequence length="290" mass="32804">MLAGLAVMILFFPLNGIVMWLTQKFEAKEMVWKDERMKCLTETLSGIKIIKLYAWEEAFEKLVTQLRNSELRQLLLGSVSWGVVEANWTLAPFVVLLATFSSYVARLRPEECINGTSTKDGIQGLLTPEKIFVSLSLFNLLRVPLTNLPYIISLVVMAYVSIRRLGLFFMAEELNEDSVTRFGGSANLSGTALEFYDASFSWERNGPLVLKKTILYHSPWISGGRHRKRWFGKVLSPFCLPRRTLPKIWDSTAVGHSSLHLPIGLDPTPEPAREHTLRGALRPRSLCYGN</sequence>
<keyword evidence="3" id="KW-0812">Transmembrane</keyword>
<keyword evidence="2" id="KW-0813">Transport</keyword>
<feature type="chain" id="PRO_5007051338" evidence="9">
    <location>
        <begin position="17"/>
        <end position="290"/>
    </location>
</feature>
<dbReference type="PROSITE" id="PS50929">
    <property type="entry name" value="ABC_TM1F"/>
    <property type="match status" value="1"/>
</dbReference>
<evidence type="ECO:0000313" key="11">
    <source>
        <dbReference type="EMBL" id="JAP56073.1"/>
    </source>
</evidence>
<dbReference type="PANTHER" id="PTHR24223:SF443">
    <property type="entry name" value="MULTIDRUG-RESISTANCE LIKE PROTEIN 1, ISOFORM I"/>
    <property type="match status" value="1"/>
</dbReference>
<feature type="signal peptide" evidence="9">
    <location>
        <begin position="1"/>
        <end position="16"/>
    </location>
</feature>
<name>A0A0X3PW50_SCHSO</name>
<dbReference type="SUPFAM" id="SSF90123">
    <property type="entry name" value="ABC transporter transmembrane region"/>
    <property type="match status" value="1"/>
</dbReference>
<dbReference type="GO" id="GO:0140359">
    <property type="term" value="F:ABC-type transporter activity"/>
    <property type="evidence" value="ECO:0007669"/>
    <property type="project" value="InterPro"/>
</dbReference>
<keyword evidence="4" id="KW-0677">Repeat</keyword>
<dbReference type="AlphaFoldDB" id="A0A0X3PW50"/>
<reference evidence="11" key="1">
    <citation type="submission" date="2016-01" db="EMBL/GenBank/DDBJ databases">
        <title>Reference transcriptome for the parasite Schistocephalus solidus: insights into the molecular evolution of parasitism.</title>
        <authorList>
            <person name="Hebert F.O."/>
            <person name="Grambauer S."/>
            <person name="Barber I."/>
            <person name="Landry C.R."/>
            <person name="Aubin-Horth N."/>
        </authorList>
    </citation>
    <scope>NUCLEOTIDE SEQUENCE</scope>
</reference>
<proteinExistence type="predicted"/>
<dbReference type="GO" id="GO:0012505">
    <property type="term" value="C:endomembrane system"/>
    <property type="evidence" value="ECO:0007669"/>
    <property type="project" value="UniProtKB-SubCell"/>
</dbReference>
<protein>
    <submittedName>
        <fullName evidence="11">Multidrug resistance-associated protein 1</fullName>
    </submittedName>
</protein>
<dbReference type="Gene3D" id="1.20.1560.10">
    <property type="entry name" value="ABC transporter type 1, transmembrane domain"/>
    <property type="match status" value="1"/>
</dbReference>
<dbReference type="InterPro" id="IPR036640">
    <property type="entry name" value="ABC1_TM_sf"/>
</dbReference>
<evidence type="ECO:0000256" key="1">
    <source>
        <dbReference type="ARBA" id="ARBA00004127"/>
    </source>
</evidence>
<dbReference type="GO" id="GO:0016020">
    <property type="term" value="C:membrane"/>
    <property type="evidence" value="ECO:0007669"/>
    <property type="project" value="InterPro"/>
</dbReference>
<keyword evidence="6" id="KW-0067">ATP-binding</keyword>
<evidence type="ECO:0000259" key="10">
    <source>
        <dbReference type="PROSITE" id="PS50929"/>
    </source>
</evidence>
<keyword evidence="7" id="KW-1133">Transmembrane helix</keyword>
<evidence type="ECO:0000256" key="3">
    <source>
        <dbReference type="ARBA" id="ARBA00022692"/>
    </source>
</evidence>
<organism evidence="11">
    <name type="scientific">Schistocephalus solidus</name>
    <name type="common">Tapeworm</name>
    <dbReference type="NCBI Taxonomy" id="70667"/>
    <lineage>
        <taxon>Eukaryota</taxon>
        <taxon>Metazoa</taxon>
        <taxon>Spiralia</taxon>
        <taxon>Lophotrochozoa</taxon>
        <taxon>Platyhelminthes</taxon>
        <taxon>Cestoda</taxon>
        <taxon>Eucestoda</taxon>
        <taxon>Diphyllobothriidea</taxon>
        <taxon>Diphyllobothriidae</taxon>
        <taxon>Schistocephalus</taxon>
    </lineage>
</organism>
<dbReference type="PANTHER" id="PTHR24223">
    <property type="entry name" value="ATP-BINDING CASSETTE SUB-FAMILY C"/>
    <property type="match status" value="1"/>
</dbReference>
<evidence type="ECO:0000256" key="6">
    <source>
        <dbReference type="ARBA" id="ARBA00022840"/>
    </source>
</evidence>
<evidence type="ECO:0000256" key="2">
    <source>
        <dbReference type="ARBA" id="ARBA00022448"/>
    </source>
</evidence>
<evidence type="ECO:0000256" key="8">
    <source>
        <dbReference type="ARBA" id="ARBA00023136"/>
    </source>
</evidence>
<evidence type="ECO:0000256" key="9">
    <source>
        <dbReference type="SAM" id="SignalP"/>
    </source>
</evidence>
<keyword evidence="5" id="KW-0547">Nucleotide-binding</keyword>
<gene>
    <name evidence="11" type="primary">MRP1</name>
    <name evidence="11" type="ORF">TR113727</name>
</gene>
<evidence type="ECO:0000256" key="7">
    <source>
        <dbReference type="ARBA" id="ARBA00022989"/>
    </source>
</evidence>
<feature type="domain" description="ABC transmembrane type-1" evidence="10">
    <location>
        <begin position="1"/>
        <end position="157"/>
    </location>
</feature>
<keyword evidence="8" id="KW-0472">Membrane</keyword>
<dbReference type="InterPro" id="IPR011527">
    <property type="entry name" value="ABC1_TM_dom"/>
</dbReference>
<evidence type="ECO:0000256" key="4">
    <source>
        <dbReference type="ARBA" id="ARBA00022737"/>
    </source>
</evidence>